<accession>A0A9X2L6C9</accession>
<dbReference type="Proteomes" id="UP001142610">
    <property type="component" value="Unassembled WGS sequence"/>
</dbReference>
<keyword evidence="1" id="KW-0812">Transmembrane</keyword>
<feature type="transmembrane region" description="Helical" evidence="1">
    <location>
        <begin position="74"/>
        <end position="95"/>
    </location>
</feature>
<dbReference type="EMBL" id="JANIBC010000001">
    <property type="protein sequence ID" value="MCQ8183875.1"/>
    <property type="molecule type" value="Genomic_DNA"/>
</dbReference>
<reference evidence="2" key="1">
    <citation type="submission" date="2022-07" db="EMBL/GenBank/DDBJ databases">
        <title>Parvularcula maris sp. nov., an algicidal bacterium isolated from seawater.</title>
        <authorList>
            <person name="Li F."/>
        </authorList>
    </citation>
    <scope>NUCLEOTIDE SEQUENCE</scope>
    <source>
        <strain evidence="2">BGMRC 0090</strain>
    </source>
</reference>
<feature type="transmembrane region" description="Helical" evidence="1">
    <location>
        <begin position="42"/>
        <end position="62"/>
    </location>
</feature>
<comment type="caution">
    <text evidence="2">The sequence shown here is derived from an EMBL/GenBank/DDBJ whole genome shotgun (WGS) entry which is preliminary data.</text>
</comment>
<keyword evidence="1" id="KW-0472">Membrane</keyword>
<evidence type="ECO:0008006" key="4">
    <source>
        <dbReference type="Google" id="ProtNLM"/>
    </source>
</evidence>
<keyword evidence="3" id="KW-1185">Reference proteome</keyword>
<keyword evidence="1" id="KW-1133">Transmembrane helix</keyword>
<evidence type="ECO:0000313" key="2">
    <source>
        <dbReference type="EMBL" id="MCQ8183875.1"/>
    </source>
</evidence>
<organism evidence="2 3">
    <name type="scientific">Parvularcula maris</name>
    <dbReference type="NCBI Taxonomy" id="2965077"/>
    <lineage>
        <taxon>Bacteria</taxon>
        <taxon>Pseudomonadati</taxon>
        <taxon>Pseudomonadota</taxon>
        <taxon>Alphaproteobacteria</taxon>
        <taxon>Parvularculales</taxon>
        <taxon>Parvularculaceae</taxon>
        <taxon>Parvularcula</taxon>
    </lineage>
</organism>
<evidence type="ECO:0000256" key="1">
    <source>
        <dbReference type="SAM" id="Phobius"/>
    </source>
</evidence>
<name>A0A9X2L6C9_9PROT</name>
<dbReference type="RefSeq" id="WP_256617679.1">
    <property type="nucleotide sequence ID" value="NZ_JANIBC010000001.1"/>
</dbReference>
<sequence>MRKDRNRGKNQDEFERFLDPGELILWRGEAGSGVAFSPFDAFLIPFALVWTSVPLSMIGLTSTGMASQSNDIDAFFIPFTIVPLLFVIFGCYLLFGRFLIDMRRRSKTSYALTNDRALIFKPGGSLEARAINPSTELTLKTGRKGSLTFGSSTLNFFDPMAQIAMLTGQKAGFVFERIDDAEKVYRLVRNLQKEQQ</sequence>
<evidence type="ECO:0000313" key="3">
    <source>
        <dbReference type="Proteomes" id="UP001142610"/>
    </source>
</evidence>
<protein>
    <recommendedName>
        <fullName evidence="4">PH domain-containing protein</fullName>
    </recommendedName>
</protein>
<gene>
    <name evidence="2" type="ORF">NOG11_00595</name>
</gene>
<proteinExistence type="predicted"/>
<dbReference type="AlphaFoldDB" id="A0A9X2L6C9"/>